<keyword evidence="8" id="KW-0902">Two-component regulatory system</keyword>
<dbReference type="Proteomes" id="UP001623592">
    <property type="component" value="Unassembled WGS sequence"/>
</dbReference>
<dbReference type="SUPFAM" id="SSF55874">
    <property type="entry name" value="ATPase domain of HSP90 chaperone/DNA topoisomerase II/histidine kinase"/>
    <property type="match status" value="1"/>
</dbReference>
<dbReference type="RefSeq" id="WP_406786829.1">
    <property type="nucleotide sequence ID" value="NZ_JBJIAA010000005.1"/>
</dbReference>
<dbReference type="Gene3D" id="3.30.565.10">
    <property type="entry name" value="Histidine kinase-like ATPase, C-terminal domain"/>
    <property type="match status" value="1"/>
</dbReference>
<comment type="catalytic activity">
    <reaction evidence="1">
        <text>ATP + protein L-histidine = ADP + protein N-phospho-L-histidine.</text>
        <dbReference type="EC" id="2.7.13.3"/>
    </reaction>
</comment>
<feature type="transmembrane region" description="Helical" evidence="9">
    <location>
        <begin position="108"/>
        <end position="125"/>
    </location>
</feature>
<dbReference type="CDD" id="cd16917">
    <property type="entry name" value="HATPase_UhpB-NarQ-NarX-like"/>
    <property type="match status" value="1"/>
</dbReference>
<dbReference type="Pfam" id="PF02518">
    <property type="entry name" value="HATPase_c"/>
    <property type="match status" value="1"/>
</dbReference>
<keyword evidence="5" id="KW-0547">Nucleotide-binding</keyword>
<evidence type="ECO:0000259" key="10">
    <source>
        <dbReference type="SMART" id="SM00387"/>
    </source>
</evidence>
<evidence type="ECO:0000256" key="8">
    <source>
        <dbReference type="ARBA" id="ARBA00023012"/>
    </source>
</evidence>
<gene>
    <name evidence="11" type="ORF">ACJDT4_06965</name>
</gene>
<evidence type="ECO:0000256" key="3">
    <source>
        <dbReference type="ARBA" id="ARBA00022553"/>
    </source>
</evidence>
<evidence type="ECO:0000256" key="4">
    <source>
        <dbReference type="ARBA" id="ARBA00022679"/>
    </source>
</evidence>
<dbReference type="SMART" id="SM00387">
    <property type="entry name" value="HATPase_c"/>
    <property type="match status" value="1"/>
</dbReference>
<feature type="transmembrane region" description="Helical" evidence="9">
    <location>
        <begin position="56"/>
        <end position="81"/>
    </location>
</feature>
<dbReference type="InterPro" id="IPR036890">
    <property type="entry name" value="HATPase_C_sf"/>
</dbReference>
<feature type="transmembrane region" description="Helical" evidence="9">
    <location>
        <begin position="29"/>
        <end position="44"/>
    </location>
</feature>
<name>A0ABW8TCA4_9CLOT</name>
<dbReference type="InterPro" id="IPR011712">
    <property type="entry name" value="Sig_transdc_His_kin_sub3_dim/P"/>
</dbReference>
<evidence type="ECO:0000256" key="6">
    <source>
        <dbReference type="ARBA" id="ARBA00022777"/>
    </source>
</evidence>
<keyword evidence="7" id="KW-0067">ATP-binding</keyword>
<dbReference type="PANTHER" id="PTHR24421:SF10">
    <property type="entry name" value="NITRATE_NITRITE SENSOR PROTEIN NARQ"/>
    <property type="match status" value="1"/>
</dbReference>
<dbReference type="GO" id="GO:0016301">
    <property type="term" value="F:kinase activity"/>
    <property type="evidence" value="ECO:0007669"/>
    <property type="project" value="UniProtKB-KW"/>
</dbReference>
<dbReference type="InterPro" id="IPR050482">
    <property type="entry name" value="Sensor_HK_TwoCompSys"/>
</dbReference>
<dbReference type="EC" id="2.7.13.3" evidence="2"/>
<keyword evidence="9" id="KW-0472">Membrane</keyword>
<evidence type="ECO:0000256" key="7">
    <source>
        <dbReference type="ARBA" id="ARBA00022840"/>
    </source>
</evidence>
<feature type="transmembrane region" description="Helical" evidence="9">
    <location>
        <begin position="7"/>
        <end position="23"/>
    </location>
</feature>
<dbReference type="Gene3D" id="1.20.5.1930">
    <property type="match status" value="1"/>
</dbReference>
<keyword evidence="9" id="KW-0812">Transmembrane</keyword>
<sequence>MNKIFSYAIKVLFFIYVLIELGIKNVQGYHIVVWILFTAAVCILKERFYTSKYTDIFEFVVISLAAYVNVKFVFLYAIVFFDLIYDEFYLGIILLAWGTVHFLKLEDFNIFIFYALVGILAYVSRKMKLKTEIYKKTLDSERRLRYELESAKVKLLGSAKETAHIAEVKERNRIARNIHDNIGHSIAGIYMQLQVVDKLYDKDEAKAKEMLKRSVAGLANSLNVLRDTVHNIKPKEDLGIEYIANIINEFKFCEVEFDYSGNVNLILPEQLELIAVNIKEALTNASKYSDASKIKISIDITDNYTRVYIKDNGAGSDKFKEGLGISGMRERVKNFGGSLNVSGEDGFLIVFIIPHDIKGGKIFESTNS</sequence>
<organism evidence="11 12">
    <name type="scientific">Clostridium neuense</name>
    <dbReference type="NCBI Taxonomy" id="1728934"/>
    <lineage>
        <taxon>Bacteria</taxon>
        <taxon>Bacillati</taxon>
        <taxon>Bacillota</taxon>
        <taxon>Clostridia</taxon>
        <taxon>Eubacteriales</taxon>
        <taxon>Clostridiaceae</taxon>
        <taxon>Clostridium</taxon>
    </lineage>
</organism>
<keyword evidence="3" id="KW-0597">Phosphoprotein</keyword>
<evidence type="ECO:0000256" key="2">
    <source>
        <dbReference type="ARBA" id="ARBA00012438"/>
    </source>
</evidence>
<evidence type="ECO:0000256" key="9">
    <source>
        <dbReference type="SAM" id="Phobius"/>
    </source>
</evidence>
<dbReference type="InterPro" id="IPR003594">
    <property type="entry name" value="HATPase_dom"/>
</dbReference>
<dbReference type="PANTHER" id="PTHR24421">
    <property type="entry name" value="NITRATE/NITRITE SENSOR PROTEIN NARX-RELATED"/>
    <property type="match status" value="1"/>
</dbReference>
<evidence type="ECO:0000256" key="5">
    <source>
        <dbReference type="ARBA" id="ARBA00022741"/>
    </source>
</evidence>
<reference evidence="11 12" key="1">
    <citation type="submission" date="2024-11" db="EMBL/GenBank/DDBJ databases">
        <authorList>
            <person name="Heng Y.C."/>
            <person name="Lim A.C.H."/>
            <person name="Lee J.K.Y."/>
            <person name="Kittelmann S."/>
        </authorList>
    </citation>
    <scope>NUCLEOTIDE SEQUENCE [LARGE SCALE GENOMIC DNA]</scope>
    <source>
        <strain evidence="11 12">WILCCON 0114</strain>
    </source>
</reference>
<comment type="caution">
    <text evidence="11">The sequence shown here is derived from an EMBL/GenBank/DDBJ whole genome shotgun (WGS) entry which is preliminary data.</text>
</comment>
<proteinExistence type="predicted"/>
<evidence type="ECO:0000313" key="12">
    <source>
        <dbReference type="Proteomes" id="UP001623592"/>
    </source>
</evidence>
<keyword evidence="9" id="KW-1133">Transmembrane helix</keyword>
<keyword evidence="4" id="KW-0808">Transferase</keyword>
<dbReference type="Pfam" id="PF07730">
    <property type="entry name" value="HisKA_3"/>
    <property type="match status" value="1"/>
</dbReference>
<dbReference type="EMBL" id="JBJIAA010000005">
    <property type="protein sequence ID" value="MFL0250159.1"/>
    <property type="molecule type" value="Genomic_DNA"/>
</dbReference>
<evidence type="ECO:0000313" key="11">
    <source>
        <dbReference type="EMBL" id="MFL0250159.1"/>
    </source>
</evidence>
<accession>A0ABW8TCA4</accession>
<feature type="domain" description="Histidine kinase/HSP90-like ATPase" evidence="10">
    <location>
        <begin position="266"/>
        <end position="357"/>
    </location>
</feature>
<protein>
    <recommendedName>
        <fullName evidence="2">histidine kinase</fullName>
        <ecNumber evidence="2">2.7.13.3</ecNumber>
    </recommendedName>
</protein>
<evidence type="ECO:0000256" key="1">
    <source>
        <dbReference type="ARBA" id="ARBA00000085"/>
    </source>
</evidence>
<keyword evidence="12" id="KW-1185">Reference proteome</keyword>
<keyword evidence="6 11" id="KW-0418">Kinase</keyword>